<protein>
    <submittedName>
        <fullName evidence="1">Uncharacterized protein</fullName>
    </submittedName>
</protein>
<gene>
    <name evidence="1" type="ORF">UFOVP1151_24</name>
</gene>
<dbReference type="EMBL" id="LR797097">
    <property type="protein sequence ID" value="CAB4186621.1"/>
    <property type="molecule type" value="Genomic_DNA"/>
</dbReference>
<reference evidence="1" key="1">
    <citation type="submission" date="2020-05" db="EMBL/GenBank/DDBJ databases">
        <authorList>
            <person name="Chiriac C."/>
            <person name="Salcher M."/>
            <person name="Ghai R."/>
            <person name="Kavagutti S V."/>
        </authorList>
    </citation>
    <scope>NUCLEOTIDE SEQUENCE</scope>
</reference>
<accession>A0A6J5QYY7</accession>
<organism evidence="1">
    <name type="scientific">uncultured Caudovirales phage</name>
    <dbReference type="NCBI Taxonomy" id="2100421"/>
    <lineage>
        <taxon>Viruses</taxon>
        <taxon>Duplodnaviria</taxon>
        <taxon>Heunggongvirae</taxon>
        <taxon>Uroviricota</taxon>
        <taxon>Caudoviricetes</taxon>
        <taxon>Peduoviridae</taxon>
        <taxon>Maltschvirus</taxon>
        <taxon>Maltschvirus maltsch</taxon>
    </lineage>
</organism>
<evidence type="ECO:0000313" key="1">
    <source>
        <dbReference type="EMBL" id="CAB4186621.1"/>
    </source>
</evidence>
<sequence>MAVRLKFGNDLNIFGGSRGAGGFLSTPVSAGGGYPAYGTVLSTANGVDYETGATVFSSILDDSVYNQICDVETKADGVGGSYVDWANATNIQYKAVGTFIATSTENLPSQPVEVPSSSGYYYDSGVYLDQNDEHNGSGGIQTVGTGTFVPYGNGTFIVYGGTAQTEVPSSSGNYYDNGQHYDYVWDGNGGYTSAYSGSYYNGTEVSASLRTNIQALQTEVPTSSNAYYDNGQHSADTYVWNGAGSYTSSSISYDSYFLFGTFITDQNCPTIGVSGIGLGYYWDGNNGNYISNYP</sequence>
<proteinExistence type="predicted"/>
<name>A0A6J5QYY7_9CAUD</name>